<feature type="domain" description="PAS" evidence="5">
    <location>
        <begin position="138"/>
        <end position="203"/>
    </location>
</feature>
<accession>A0A9E7NEL0</accession>
<evidence type="ECO:0000313" key="7">
    <source>
        <dbReference type="Proteomes" id="UP001056855"/>
    </source>
</evidence>
<dbReference type="CDD" id="cd00130">
    <property type="entry name" value="PAS"/>
    <property type="match status" value="1"/>
</dbReference>
<feature type="coiled-coil region" evidence="3">
    <location>
        <begin position="654"/>
        <end position="698"/>
    </location>
</feature>
<keyword evidence="7" id="KW-1185">Reference proteome</keyword>
<evidence type="ECO:0000259" key="5">
    <source>
        <dbReference type="PROSITE" id="PS50112"/>
    </source>
</evidence>
<evidence type="ECO:0000256" key="1">
    <source>
        <dbReference type="ARBA" id="ARBA00023015"/>
    </source>
</evidence>
<evidence type="ECO:0000256" key="4">
    <source>
        <dbReference type="SAM" id="MobiDB-lite"/>
    </source>
</evidence>
<keyword evidence="1" id="KW-0805">Transcription regulation</keyword>
<proteinExistence type="predicted"/>
<dbReference type="SMART" id="SM00091">
    <property type="entry name" value="PAS"/>
    <property type="match status" value="3"/>
</dbReference>
<keyword evidence="3" id="KW-0175">Coiled coil</keyword>
<reference evidence="6" key="1">
    <citation type="submission" date="2022-06" db="EMBL/GenBank/DDBJ databases">
        <title>Diverse halophilic archaea isolated from saline environments.</title>
        <authorList>
            <person name="Cui H.-L."/>
        </authorList>
    </citation>
    <scope>NUCLEOTIDE SEQUENCE</scope>
    <source>
        <strain evidence="6">WLHS1</strain>
    </source>
</reference>
<dbReference type="Pfam" id="PF04967">
    <property type="entry name" value="HTH_10"/>
    <property type="match status" value="1"/>
</dbReference>
<gene>
    <name evidence="6" type="ORF">NGM29_08865</name>
</gene>
<dbReference type="InterPro" id="IPR035965">
    <property type="entry name" value="PAS-like_dom_sf"/>
</dbReference>
<evidence type="ECO:0000256" key="2">
    <source>
        <dbReference type="ARBA" id="ARBA00023163"/>
    </source>
</evidence>
<dbReference type="InterPro" id="IPR000014">
    <property type="entry name" value="PAS"/>
</dbReference>
<dbReference type="Pfam" id="PF13188">
    <property type="entry name" value="PAS_8"/>
    <property type="match status" value="1"/>
</dbReference>
<feature type="region of interest" description="Disordered" evidence="4">
    <location>
        <begin position="199"/>
        <end position="224"/>
    </location>
</feature>
<keyword evidence="2" id="KW-0804">Transcription</keyword>
<name>A0A9E7NEL0_9EURY</name>
<dbReference type="SUPFAM" id="SSF55785">
    <property type="entry name" value="PYP-like sensor domain (PAS domain)"/>
    <property type="match status" value="1"/>
</dbReference>
<evidence type="ECO:0000313" key="6">
    <source>
        <dbReference type="EMBL" id="UTF55342.1"/>
    </source>
</evidence>
<dbReference type="RefSeq" id="WP_254160260.1">
    <property type="nucleotide sequence ID" value="NZ_CP100355.1"/>
</dbReference>
<dbReference type="Pfam" id="PF15915">
    <property type="entry name" value="BAT"/>
    <property type="match status" value="1"/>
</dbReference>
<dbReference type="InterPro" id="IPR031803">
    <property type="entry name" value="BAT_GAF/HTH-assoc"/>
</dbReference>
<dbReference type="Gene3D" id="3.30.450.20">
    <property type="entry name" value="PAS domain"/>
    <property type="match status" value="2"/>
</dbReference>
<sequence length="1102" mass="117006">MSERTGLESRGTPPVLVIDPTDSLGGTARTLEDAFGTGAVHRVTDLQTALEYLEMAQAGCLVYPFDIPPADLERVRERAECSLLAVAAGADAEAALEAGATDVVDPDAPRAEVRARVETILKASSPPAVDQTWTALERAVLENGPATALAVDSTDIVESALPSVEAVLGYTPGELVGRPVADVVHDDDRQSIRRVLKAARTSSAEEAGDEGGVEARDAPGGPQIVQFRHDDGTWRTHVVAVRSGDPVPDDGLVLTVGPASEPDSSDVEAWVGALERPAFAVDETWRIVAASDEASVLFGDGPMARIPIQEALPADRHEAILDRLREARESGSSVRFRTSLSLAGEGSPDEEGSTLEWVAAPTGSGVLVTAVGVSTDRDEAGRDGETTRVLETARALEAVTAALRIGVVVFDRETERTLEANPVARELLGATDVLAGALDSLVDERTLDRIRRRAGDSTVRRADTFEATVRTGDGDRTVSATVVSLSRDRAALCVLGDRPPSADDAIVSALFRTSRTLRSASSPSVVSQRLADGVLALTPSSAACCYLLDGERLYPAAVAPTDADPAIHFPTLDRADVPALDPRRLSGPSLGRLESGAFDPLLATGAVATDQVFVVPVGDRGVVVATGLGLRTLDSTDVEATDWVTTLAATELEAMDRRRALEVLEETVDRLEADRDRLGELEAVVQGLESTLADASDRRATESVLCTDLAALEWTDGVWFGDVDPVAETVSERASAGSLASSSPITGADGFAEDDDSLSAAIESGSVSHVPAADRKTPGAVGGTDRRGRFDRPDDQVGDVVFLPLSFDDRRYGVLALSVPAAAVTSDLLERLGSLRTHLSLAFAVGEYRRFLTAEDRLELTFALPAADDGADQSLSASEGQSERHPSGDPLVALATRCRCRIDLLALSEGPSGTSVVCSIADDDLEASAVRSTADGIEGLEALDVSSERDARLHVEVRLAGETLAGLVGAHGGDLRTIDGRDRRPTFVVDLAPGTSIRSFVDRLERWEPGVEIRSKRVVSSGDRPAGSFEDRVSDQLTERQLETLRLAYYSGYFESPREHTGGEVADLLDVSQPTFTRHLRIAERKVYELLFEAGWLERSPD</sequence>
<dbReference type="NCBIfam" id="TIGR00229">
    <property type="entry name" value="sensory_box"/>
    <property type="match status" value="1"/>
</dbReference>
<feature type="region of interest" description="Disordered" evidence="4">
    <location>
        <begin position="765"/>
        <end position="792"/>
    </location>
</feature>
<organism evidence="6 7">
    <name type="scientific">Natronosalvus rutilus</name>
    <dbReference type="NCBI Taxonomy" id="2953753"/>
    <lineage>
        <taxon>Archaea</taxon>
        <taxon>Methanobacteriati</taxon>
        <taxon>Methanobacteriota</taxon>
        <taxon>Stenosarchaea group</taxon>
        <taxon>Halobacteria</taxon>
        <taxon>Halobacteriales</taxon>
        <taxon>Natrialbaceae</taxon>
        <taxon>Natronosalvus</taxon>
    </lineage>
</organism>
<dbReference type="PROSITE" id="PS50112">
    <property type="entry name" value="PAS"/>
    <property type="match status" value="1"/>
</dbReference>
<dbReference type="KEGG" id="sawl:NGM29_08865"/>
<dbReference type="Pfam" id="PF13426">
    <property type="entry name" value="PAS_9"/>
    <property type="match status" value="1"/>
</dbReference>
<dbReference type="InterPro" id="IPR007050">
    <property type="entry name" value="HTH_bacterioopsin"/>
</dbReference>
<dbReference type="EMBL" id="CP100355">
    <property type="protein sequence ID" value="UTF55342.1"/>
    <property type="molecule type" value="Genomic_DNA"/>
</dbReference>
<evidence type="ECO:0000256" key="3">
    <source>
        <dbReference type="SAM" id="Coils"/>
    </source>
</evidence>
<dbReference type="PANTHER" id="PTHR34236:SF1">
    <property type="entry name" value="DIMETHYL SULFOXIDE REDUCTASE TRANSCRIPTIONAL ACTIVATOR"/>
    <property type="match status" value="1"/>
</dbReference>
<protein>
    <submittedName>
        <fullName evidence="6">Helix-turn-helix domain-containing protein</fullName>
    </submittedName>
</protein>
<dbReference type="GeneID" id="73290153"/>
<dbReference type="Proteomes" id="UP001056855">
    <property type="component" value="Chromosome"/>
</dbReference>
<dbReference type="PANTHER" id="PTHR34236">
    <property type="entry name" value="DIMETHYL SULFOXIDE REDUCTASE TRANSCRIPTIONAL ACTIVATOR"/>
    <property type="match status" value="1"/>
</dbReference>
<dbReference type="AlphaFoldDB" id="A0A9E7NEL0"/>